<sequence length="261" mass="30844">MEIELSEVKKLIDHHKKENTELGKIILPIIEKYNLPDKEILEVCQIGKFVYKINSEIKILEKPQPPDPDFIIEYQSKIIGLEHTRIFTENVINYNKANSLIKYSEKLYSSNFPDDKLFAQIFIVDDKIEYKETEKRNLANEIVKYIHNLSKGINENKPSFISKVKISIHSQLSFSYNEKNWQGPYLTQTRLEKEIRKKEHKIKNYKSGNKQISEYWLVLFIGSLSSVSFQFDENENYETETEFDNVFLMTDFDAEIINVKK</sequence>
<organism evidence="1 2">
    <name type="scientific">Flavobacterium aquicola</name>
    <dbReference type="NCBI Taxonomy" id="1682742"/>
    <lineage>
        <taxon>Bacteria</taxon>
        <taxon>Pseudomonadati</taxon>
        <taxon>Bacteroidota</taxon>
        <taxon>Flavobacteriia</taxon>
        <taxon>Flavobacteriales</taxon>
        <taxon>Flavobacteriaceae</taxon>
        <taxon>Flavobacterium</taxon>
    </lineage>
</organism>
<evidence type="ECO:0000313" key="2">
    <source>
        <dbReference type="Proteomes" id="UP000257136"/>
    </source>
</evidence>
<dbReference type="AlphaFoldDB" id="A0A3E0DXZ4"/>
<gene>
    <name evidence="1" type="ORF">C8P67_1313</name>
</gene>
<dbReference type="EMBL" id="QUNI01000031">
    <property type="protein sequence ID" value="REG88750.1"/>
    <property type="molecule type" value="Genomic_DNA"/>
</dbReference>
<keyword evidence="2" id="KW-1185">Reference proteome</keyword>
<dbReference type="Proteomes" id="UP000257136">
    <property type="component" value="Unassembled WGS sequence"/>
</dbReference>
<proteinExistence type="predicted"/>
<reference evidence="1 2" key="1">
    <citation type="submission" date="2018-08" db="EMBL/GenBank/DDBJ databases">
        <title>Genomic Encyclopedia of Archaeal and Bacterial Type Strains, Phase II (KMG-II): from individual species to whole genera.</title>
        <authorList>
            <person name="Goeker M."/>
        </authorList>
    </citation>
    <scope>NUCLEOTIDE SEQUENCE [LARGE SCALE GENOMIC DNA]</scope>
    <source>
        <strain evidence="1 2">DSM 100880</strain>
    </source>
</reference>
<comment type="caution">
    <text evidence="1">The sequence shown here is derived from an EMBL/GenBank/DDBJ whole genome shotgun (WGS) entry which is preliminary data.</text>
</comment>
<dbReference type="RefSeq" id="WP_115815279.1">
    <property type="nucleotide sequence ID" value="NZ_QUNI01000031.1"/>
</dbReference>
<accession>A0A3E0DXZ4</accession>
<dbReference type="OrthoDB" id="881095at2"/>
<name>A0A3E0DXZ4_9FLAO</name>
<evidence type="ECO:0000313" key="1">
    <source>
        <dbReference type="EMBL" id="REG88750.1"/>
    </source>
</evidence>
<protein>
    <submittedName>
        <fullName evidence="1">Uncharacterized protein</fullName>
    </submittedName>
</protein>